<dbReference type="Proteomes" id="UP001183809">
    <property type="component" value="Unassembled WGS sequence"/>
</dbReference>
<dbReference type="SUPFAM" id="SSF56176">
    <property type="entry name" value="FAD-binding/transporter-associated domain-like"/>
    <property type="match status" value="1"/>
</dbReference>
<evidence type="ECO:0000256" key="5">
    <source>
        <dbReference type="SAM" id="MobiDB-lite"/>
    </source>
</evidence>
<name>A0ABU2U5U7_9ACTN</name>
<keyword evidence="8" id="KW-1185">Reference proteome</keyword>
<dbReference type="RefSeq" id="WP_311699998.1">
    <property type="nucleotide sequence ID" value="NZ_JAVREY010000077.1"/>
</dbReference>
<evidence type="ECO:0000256" key="2">
    <source>
        <dbReference type="ARBA" id="ARBA00022630"/>
    </source>
</evidence>
<dbReference type="Pfam" id="PF01565">
    <property type="entry name" value="FAD_binding_4"/>
    <property type="match status" value="1"/>
</dbReference>
<dbReference type="PANTHER" id="PTHR46568:SF1">
    <property type="entry name" value="ALKYLDIHYDROXYACETONEPHOSPHATE SYNTHASE, PEROXISOMAL"/>
    <property type="match status" value="1"/>
</dbReference>
<keyword evidence="4" id="KW-0560">Oxidoreductase</keyword>
<dbReference type="InterPro" id="IPR016166">
    <property type="entry name" value="FAD-bd_PCMH"/>
</dbReference>
<comment type="similarity">
    <text evidence="1">Belongs to the FAD-binding oxidoreductase/transferase type 4 family.</text>
</comment>
<keyword evidence="3" id="KW-0274">FAD</keyword>
<protein>
    <submittedName>
        <fullName evidence="7">FAD-binding oxidoreductase</fullName>
    </submittedName>
</protein>
<gene>
    <name evidence="7" type="ORF">RM764_37165</name>
</gene>
<dbReference type="InterPro" id="IPR016169">
    <property type="entry name" value="FAD-bd_PCMH_sub2"/>
</dbReference>
<dbReference type="InterPro" id="IPR006094">
    <property type="entry name" value="Oxid_FAD_bind_N"/>
</dbReference>
<comment type="caution">
    <text evidence="7">The sequence shown here is derived from an EMBL/GenBank/DDBJ whole genome shotgun (WGS) entry which is preliminary data.</text>
</comment>
<feature type="region of interest" description="Disordered" evidence="5">
    <location>
        <begin position="41"/>
        <end position="62"/>
    </location>
</feature>
<dbReference type="PANTHER" id="PTHR46568">
    <property type="entry name" value="ALKYLDIHYDROXYACETONEPHOSPHATE SYNTHASE, PEROXISOMAL"/>
    <property type="match status" value="1"/>
</dbReference>
<dbReference type="InterPro" id="IPR016164">
    <property type="entry name" value="FAD-linked_Oxase-like_C"/>
</dbReference>
<accession>A0ABU2U5U7</accession>
<evidence type="ECO:0000256" key="3">
    <source>
        <dbReference type="ARBA" id="ARBA00022827"/>
    </source>
</evidence>
<dbReference type="InterPro" id="IPR016167">
    <property type="entry name" value="FAD-bd_PCMH_sub1"/>
</dbReference>
<sequence length="604" mass="64841">MRRRAWRTVNAGPAARVNIVADQGNDAAAVRLYRRDRLTPGALPQPACAQDAFTTDDGPGAADDMTEARRRKFWGWGYEDEQPGTAEAQKTADLIRSVLGFGAQHVRTPPTVAGLDLPEPRLAIPDSLAPIMTADPYQRACHAYGKSYRDVVRAFHGDFPHPPDLVAFPRDENDITAVLDWCQEAGAAVIPYGGGTSVVGGVEPTVADRFAGTVTLDLGRLDRVLDVDMDSGSARIQAGATLPHADAQLRPHGLTLRHYPQSYELATVGGSVVTRAGGHYATGRTHLDDFVQSLRAITPAGLWESRRVPASGAGPSPDRLLIGSEGILGVVTQAWLRVQERPRFRASVSLSHPTFADGARAARAIVRSGLQPANCRLLDADEARLNGAGDGRSALLIVGFESAHADQEALLTQALDCARAHGGTPLAAPRVSGPHPTDGAGSHVATGAEGSWKDSFQQAPYLRDVMVAADILVETFETAVTWDRFEEFDGRVHRAAEQAAARVCGTAAVHRRLTHVYPDGAAVYYTVLAPARRGSEVAQWDDIKAAVSDVIIDAGGTITHHHAVGRDHRPWYDRQRPPLFARALRAAKRELDPHGVLNPGVLID</sequence>
<dbReference type="InterPro" id="IPR004113">
    <property type="entry name" value="FAD-bd_oxidored_4_C"/>
</dbReference>
<organism evidence="7 8">
    <name type="scientific">Streptomyces gibsoniae</name>
    <dbReference type="NCBI Taxonomy" id="3075529"/>
    <lineage>
        <taxon>Bacteria</taxon>
        <taxon>Bacillati</taxon>
        <taxon>Actinomycetota</taxon>
        <taxon>Actinomycetes</taxon>
        <taxon>Kitasatosporales</taxon>
        <taxon>Streptomycetaceae</taxon>
        <taxon>Streptomyces</taxon>
    </lineage>
</organism>
<dbReference type="Gene3D" id="3.30.300.330">
    <property type="match status" value="1"/>
</dbReference>
<dbReference type="SUPFAM" id="SSF55103">
    <property type="entry name" value="FAD-linked oxidases, C-terminal domain"/>
    <property type="match status" value="1"/>
</dbReference>
<proteinExistence type="inferred from homology"/>
<dbReference type="Gene3D" id="3.30.43.10">
    <property type="entry name" value="Uridine Diphospho-n-acetylenolpyruvylglucosamine Reductase, domain 2"/>
    <property type="match status" value="1"/>
</dbReference>
<reference evidence="8" key="1">
    <citation type="submission" date="2023-07" db="EMBL/GenBank/DDBJ databases">
        <title>30 novel species of actinomycetes from the DSMZ collection.</title>
        <authorList>
            <person name="Nouioui I."/>
        </authorList>
    </citation>
    <scope>NUCLEOTIDE SEQUENCE [LARGE SCALE GENOMIC DNA]</scope>
    <source>
        <strain evidence="8">DSM 41699</strain>
    </source>
</reference>
<dbReference type="InterPro" id="IPR036318">
    <property type="entry name" value="FAD-bd_PCMH-like_sf"/>
</dbReference>
<evidence type="ECO:0000259" key="6">
    <source>
        <dbReference type="PROSITE" id="PS51387"/>
    </source>
</evidence>
<evidence type="ECO:0000256" key="4">
    <source>
        <dbReference type="ARBA" id="ARBA00023002"/>
    </source>
</evidence>
<dbReference type="PROSITE" id="PS51387">
    <property type="entry name" value="FAD_PCMH"/>
    <property type="match status" value="1"/>
</dbReference>
<dbReference type="Gene3D" id="3.30.465.10">
    <property type="match status" value="1"/>
</dbReference>
<keyword evidence="2" id="KW-0285">Flavoprotein</keyword>
<evidence type="ECO:0000256" key="1">
    <source>
        <dbReference type="ARBA" id="ARBA00008000"/>
    </source>
</evidence>
<dbReference type="InterPro" id="IPR025650">
    <property type="entry name" value="Alkyl-DHAP_Synthase"/>
</dbReference>
<dbReference type="Gene3D" id="3.30.70.3450">
    <property type="match status" value="1"/>
</dbReference>
<dbReference type="Pfam" id="PF02913">
    <property type="entry name" value="FAD-oxidase_C"/>
    <property type="match status" value="1"/>
</dbReference>
<feature type="domain" description="FAD-binding PCMH-type" evidence="6">
    <location>
        <begin position="159"/>
        <end position="341"/>
    </location>
</feature>
<evidence type="ECO:0000313" key="7">
    <source>
        <dbReference type="EMBL" id="MDT0468553.1"/>
    </source>
</evidence>
<evidence type="ECO:0000313" key="8">
    <source>
        <dbReference type="Proteomes" id="UP001183809"/>
    </source>
</evidence>
<dbReference type="EMBL" id="JAVREY010000077">
    <property type="protein sequence ID" value="MDT0468553.1"/>
    <property type="molecule type" value="Genomic_DNA"/>
</dbReference>